<evidence type="ECO:0000313" key="2">
    <source>
        <dbReference type="Proteomes" id="UP000178323"/>
    </source>
</evidence>
<gene>
    <name evidence="1" type="ORF">A2Y83_05145</name>
</gene>
<name>A0A1F5S288_9BACT</name>
<reference evidence="1 2" key="1">
    <citation type="journal article" date="2016" name="Nat. Commun.">
        <title>Thousands of microbial genomes shed light on interconnected biogeochemical processes in an aquifer system.</title>
        <authorList>
            <person name="Anantharaman K."/>
            <person name="Brown C.T."/>
            <person name="Hug L.A."/>
            <person name="Sharon I."/>
            <person name="Castelle C.J."/>
            <person name="Probst A.J."/>
            <person name="Thomas B.C."/>
            <person name="Singh A."/>
            <person name="Wilkins M.J."/>
            <person name="Karaoz U."/>
            <person name="Brodie E.L."/>
            <person name="Williams K.H."/>
            <person name="Hubbard S.S."/>
            <person name="Banfield J.F."/>
        </authorList>
    </citation>
    <scope>NUCLEOTIDE SEQUENCE [LARGE SCALE GENOMIC DNA]</scope>
</reference>
<dbReference type="Proteomes" id="UP000178323">
    <property type="component" value="Unassembled WGS sequence"/>
</dbReference>
<proteinExistence type="predicted"/>
<evidence type="ECO:0000313" key="1">
    <source>
        <dbReference type="EMBL" id="OGF20682.1"/>
    </source>
</evidence>
<organism evidence="1 2">
    <name type="scientific">Candidatus Falkowbacteria bacterium RBG_13_39_14</name>
    <dbReference type="NCBI Taxonomy" id="1797985"/>
    <lineage>
        <taxon>Bacteria</taxon>
        <taxon>Candidatus Falkowiibacteriota</taxon>
    </lineage>
</organism>
<accession>A0A1F5S288</accession>
<dbReference type="EMBL" id="MFFS01000080">
    <property type="protein sequence ID" value="OGF20682.1"/>
    <property type="molecule type" value="Genomic_DNA"/>
</dbReference>
<sequence length="101" mass="11643">MKIEQFIPSPKWTESATVEQLQDWRKRESEEKKNFGYVLEVVYADSEGKEKVVETTFLGLSNNGSIERAALILIEKLERDLNVKIIRHKVMPYCNGGKKGE</sequence>
<protein>
    <submittedName>
        <fullName evidence="1">Uncharacterized protein</fullName>
    </submittedName>
</protein>
<dbReference type="AlphaFoldDB" id="A0A1F5S288"/>
<comment type="caution">
    <text evidence="1">The sequence shown here is derived from an EMBL/GenBank/DDBJ whole genome shotgun (WGS) entry which is preliminary data.</text>
</comment>